<dbReference type="InterPro" id="IPR050627">
    <property type="entry name" value="Nitroreductase/BluB"/>
</dbReference>
<comment type="caution">
    <text evidence="6">The sequence shown here is derived from an EMBL/GenBank/DDBJ whole genome shotgun (WGS) entry which is preliminary data.</text>
</comment>
<sequence length="251" mass="28493">MDQQPYQSDNLPVDGASLAFPEAERQAVYRAIYQRRDIRNFRPDPIPDETLARIIRAAHHGPSVGFMQPWDFILVKDLERRRKVKDLFNRERASAACFFDEPRRSAYLSLKLEGILESPVNLCITCDPTRAEVVLGRNSMPETDVYSTCCAVQNLWLAARSEGVGAGWVSILKLPQLRGILGIPPHIIPVAYLCLGYPVEFTDEPGLQRAGWRRRLPVEELLHFDDWNGGASDGEWQSFRDALGSEAERER</sequence>
<keyword evidence="3" id="KW-0288">FMN</keyword>
<evidence type="ECO:0000259" key="5">
    <source>
        <dbReference type="Pfam" id="PF00881"/>
    </source>
</evidence>
<dbReference type="AlphaFoldDB" id="A0AA35T7N2"/>
<proteinExistence type="inferred from homology"/>
<dbReference type="GO" id="GO:0140616">
    <property type="term" value="F:iodotyrosine deiodinase activity"/>
    <property type="evidence" value="ECO:0007669"/>
    <property type="project" value="UniProtKB-ARBA"/>
</dbReference>
<feature type="domain" description="Nitroreductase" evidence="5">
    <location>
        <begin position="32"/>
        <end position="197"/>
    </location>
</feature>
<dbReference type="CDD" id="cd02145">
    <property type="entry name" value="BluB"/>
    <property type="match status" value="1"/>
</dbReference>
<evidence type="ECO:0000313" key="6">
    <source>
        <dbReference type="EMBL" id="CAI8043280.1"/>
    </source>
</evidence>
<dbReference type="PANTHER" id="PTHR23026:SF90">
    <property type="entry name" value="IODOTYROSINE DEIODINASE 1"/>
    <property type="match status" value="1"/>
</dbReference>
<evidence type="ECO:0000256" key="2">
    <source>
        <dbReference type="ARBA" id="ARBA00022630"/>
    </source>
</evidence>
<reference evidence="6" key="1">
    <citation type="submission" date="2023-03" db="EMBL/GenBank/DDBJ databases">
        <authorList>
            <person name="Steffen K."/>
            <person name="Cardenas P."/>
        </authorList>
    </citation>
    <scope>NUCLEOTIDE SEQUENCE</scope>
</reference>
<accession>A0AA35T7N2</accession>
<dbReference type="Proteomes" id="UP001174909">
    <property type="component" value="Unassembled WGS sequence"/>
</dbReference>
<gene>
    <name evidence="6" type="ORF">GBAR_LOCUS24018</name>
</gene>
<name>A0AA35T7N2_GEOBA</name>
<dbReference type="EMBL" id="CASHTH010003315">
    <property type="protein sequence ID" value="CAI8043280.1"/>
    <property type="molecule type" value="Genomic_DNA"/>
</dbReference>
<dbReference type="Gene3D" id="3.40.109.10">
    <property type="entry name" value="NADH Oxidase"/>
    <property type="match status" value="1"/>
</dbReference>
<evidence type="ECO:0000313" key="7">
    <source>
        <dbReference type="Proteomes" id="UP001174909"/>
    </source>
</evidence>
<dbReference type="InterPro" id="IPR029479">
    <property type="entry name" value="Nitroreductase"/>
</dbReference>
<evidence type="ECO:0000256" key="1">
    <source>
        <dbReference type="ARBA" id="ARBA00007118"/>
    </source>
</evidence>
<dbReference type="InterPro" id="IPR000415">
    <property type="entry name" value="Nitroreductase-like"/>
</dbReference>
<dbReference type="PANTHER" id="PTHR23026">
    <property type="entry name" value="NADPH NITROREDUCTASE"/>
    <property type="match status" value="1"/>
</dbReference>
<comment type="similarity">
    <text evidence="1">Belongs to the nitroreductase family.</text>
</comment>
<protein>
    <submittedName>
        <fullName evidence="6">5,6-dimethylbenzimidazole synthase</fullName>
    </submittedName>
</protein>
<dbReference type="InterPro" id="IPR012825">
    <property type="entry name" value="BluB"/>
</dbReference>
<keyword evidence="2" id="KW-0285">Flavoprotein</keyword>
<dbReference type="NCBIfam" id="TIGR02476">
    <property type="entry name" value="BluB"/>
    <property type="match status" value="1"/>
</dbReference>
<evidence type="ECO:0000256" key="4">
    <source>
        <dbReference type="ARBA" id="ARBA00023002"/>
    </source>
</evidence>
<organism evidence="6 7">
    <name type="scientific">Geodia barretti</name>
    <name type="common">Barrett's horny sponge</name>
    <dbReference type="NCBI Taxonomy" id="519541"/>
    <lineage>
        <taxon>Eukaryota</taxon>
        <taxon>Metazoa</taxon>
        <taxon>Porifera</taxon>
        <taxon>Demospongiae</taxon>
        <taxon>Heteroscleromorpha</taxon>
        <taxon>Tetractinellida</taxon>
        <taxon>Astrophorina</taxon>
        <taxon>Geodiidae</taxon>
        <taxon>Geodia</taxon>
    </lineage>
</organism>
<evidence type="ECO:0000256" key="3">
    <source>
        <dbReference type="ARBA" id="ARBA00022643"/>
    </source>
</evidence>
<keyword evidence="4" id="KW-0560">Oxidoreductase</keyword>
<keyword evidence="7" id="KW-1185">Reference proteome</keyword>
<dbReference type="SUPFAM" id="SSF55469">
    <property type="entry name" value="FMN-dependent nitroreductase-like"/>
    <property type="match status" value="1"/>
</dbReference>
<dbReference type="Pfam" id="PF00881">
    <property type="entry name" value="Nitroreductase"/>
    <property type="match status" value="1"/>
</dbReference>